<dbReference type="Proteomes" id="UP000176221">
    <property type="component" value="Unassembled WGS sequence"/>
</dbReference>
<evidence type="ECO:0000313" key="1">
    <source>
        <dbReference type="EMBL" id="OHA32393.1"/>
    </source>
</evidence>
<reference evidence="1 2" key="1">
    <citation type="journal article" date="2016" name="Nat. Commun.">
        <title>Thousands of microbial genomes shed light on interconnected biogeochemical processes in an aquifer system.</title>
        <authorList>
            <person name="Anantharaman K."/>
            <person name="Brown C.T."/>
            <person name="Hug L.A."/>
            <person name="Sharon I."/>
            <person name="Castelle C.J."/>
            <person name="Probst A.J."/>
            <person name="Thomas B.C."/>
            <person name="Singh A."/>
            <person name="Wilkins M.J."/>
            <person name="Karaoz U."/>
            <person name="Brodie E.L."/>
            <person name="Williams K.H."/>
            <person name="Hubbard S.S."/>
            <person name="Banfield J.F."/>
        </authorList>
    </citation>
    <scope>NUCLEOTIDE SEQUENCE [LARGE SCALE GENOMIC DNA]</scope>
</reference>
<dbReference type="CDD" id="cd02440">
    <property type="entry name" value="AdoMet_MTases"/>
    <property type="match status" value="1"/>
</dbReference>
<dbReference type="STRING" id="1802319.A2928_00090"/>
<accession>A0A1G2N8K1</accession>
<dbReference type="PANTHER" id="PTHR43861:SF6">
    <property type="entry name" value="METHYLTRANSFERASE TYPE 11"/>
    <property type="match status" value="1"/>
</dbReference>
<organism evidence="1 2">
    <name type="scientific">Candidatus Taylorbacteria bacterium RIFCSPLOWO2_01_FULL_45_15b</name>
    <dbReference type="NCBI Taxonomy" id="1802319"/>
    <lineage>
        <taxon>Bacteria</taxon>
        <taxon>Candidatus Tayloriibacteriota</taxon>
    </lineage>
</organism>
<comment type="caution">
    <text evidence="1">The sequence shown here is derived from an EMBL/GenBank/DDBJ whole genome shotgun (WGS) entry which is preliminary data.</text>
</comment>
<proteinExistence type="predicted"/>
<sequence length="317" mass="36448">MHVTYKDKPSASWLNKFYSETWEAGKKNTSLKPLTNKKSAITKKILSVGLSHEAVILEIGTGHGRVLAEVVREGYVNAFGIENSHYRAQEIARKRKINVYEGSFESPAIQLLLEQKKPLDMIYSAHVFEHILDPGSIVNRMNDLLRQGGIAVVSVPNFFKEPVANVLFFLPHLHSFTAKSLSTLFEKRGFVIHSLSEENHELIIVAEKTDFHSEHGKKPTSHTITRESVHAKIAEELKLGETVPNKKYHLLWSTKKANQTFLLRGMRYFLKKIMCVIERKIFLQGPLWRSITIMRNSGPINFPLNIYFKKRIYLFYK</sequence>
<gene>
    <name evidence="1" type="ORF">A2928_00090</name>
</gene>
<dbReference type="Gene3D" id="3.40.50.150">
    <property type="entry name" value="Vaccinia Virus protein VP39"/>
    <property type="match status" value="1"/>
</dbReference>
<dbReference type="SUPFAM" id="SSF53335">
    <property type="entry name" value="S-adenosyl-L-methionine-dependent methyltransferases"/>
    <property type="match status" value="1"/>
</dbReference>
<dbReference type="PANTHER" id="PTHR43861">
    <property type="entry name" value="TRANS-ACONITATE 2-METHYLTRANSFERASE-RELATED"/>
    <property type="match status" value="1"/>
</dbReference>
<dbReference type="Pfam" id="PF13489">
    <property type="entry name" value="Methyltransf_23"/>
    <property type="match status" value="1"/>
</dbReference>
<dbReference type="AlphaFoldDB" id="A0A1G2N8K1"/>
<dbReference type="EMBL" id="MHRX01000047">
    <property type="protein sequence ID" value="OHA32393.1"/>
    <property type="molecule type" value="Genomic_DNA"/>
</dbReference>
<protein>
    <recommendedName>
        <fullName evidence="3">Methyltransferase domain-containing protein</fullName>
    </recommendedName>
</protein>
<dbReference type="InterPro" id="IPR029063">
    <property type="entry name" value="SAM-dependent_MTases_sf"/>
</dbReference>
<evidence type="ECO:0008006" key="3">
    <source>
        <dbReference type="Google" id="ProtNLM"/>
    </source>
</evidence>
<evidence type="ECO:0000313" key="2">
    <source>
        <dbReference type="Proteomes" id="UP000176221"/>
    </source>
</evidence>
<name>A0A1G2N8K1_9BACT</name>